<keyword evidence="3" id="KW-1185">Reference proteome</keyword>
<dbReference type="PANTHER" id="PTHR21666">
    <property type="entry name" value="PEPTIDASE-RELATED"/>
    <property type="match status" value="1"/>
</dbReference>
<dbReference type="Gene3D" id="2.70.70.10">
    <property type="entry name" value="Glucose Permease (Domain IIA)"/>
    <property type="match status" value="1"/>
</dbReference>
<dbReference type="CDD" id="cd12797">
    <property type="entry name" value="M23_peptidase"/>
    <property type="match status" value="1"/>
</dbReference>
<sequence>MAPEPIDFLFPIKPGERNYLSGTMGEIRSNHFHGGLDIKTDQREGLQVYAAADGYISRVKQSTYGYGNIIFVTHPNGLVTTYAHLSAFGQPLTDYILKQQYEKKSFELELFPEKGMFPVKRGEVIGLSGNTGGSGGPHLHFEIRDGNDRLYNPLKYKFQEVIDTTPPEIFTLGITPLRIQSRVNNEFRRAEYRTTQKGNTYTITDTVYANGLLGLELQTIDKLDGAANKNGTQEVTLLVNGKQVYNHYIDQVPFELSRQVSQHINYNIYKREGRTFQKAYVDNGNDLPLYNATNGRQGRINVHPDSTYRVQLVARDSYNNASTLSFVVKGEQPTFTKTLAKSVKKTSLDYELIGNILKIMATDTSSTPQNIELLKGGKSLVLVPSYMKNSQSVGLFDLRAGLPDSVRFCGVTVPFHFEKLVPAGQEMAFANSYLKVLFDKRSLYDTLYLQTKLEDNVFTVGDFFTPLLQPIKVTIKPDMTAVKDKSKAAVYFLGTGRGRGFMGGTWGEDNTITFSTKNMGKFKVLEDTKAPTIRLLSKSREQISFRIGDDLSGLNSYNAYINGEWLLMKYEHKKATIWSEKLNKDLPLSGEVVLKVKDNAGNEATYTTTI</sequence>
<accession>A0ABP8LBC3</accession>
<dbReference type="Pfam" id="PF01551">
    <property type="entry name" value="Peptidase_M23"/>
    <property type="match status" value="2"/>
</dbReference>
<reference evidence="3" key="1">
    <citation type="journal article" date="2019" name="Int. J. Syst. Evol. Microbiol.">
        <title>The Global Catalogue of Microorganisms (GCM) 10K type strain sequencing project: providing services to taxonomists for standard genome sequencing and annotation.</title>
        <authorList>
            <consortium name="The Broad Institute Genomics Platform"/>
            <consortium name="The Broad Institute Genome Sequencing Center for Infectious Disease"/>
            <person name="Wu L."/>
            <person name="Ma J."/>
        </authorList>
    </citation>
    <scope>NUCLEOTIDE SEQUENCE [LARGE SCALE GENOMIC DNA]</scope>
    <source>
        <strain evidence="3">JCM 17926</strain>
    </source>
</reference>
<dbReference type="EMBL" id="BAABHC010000002">
    <property type="protein sequence ID" value="GAA4425727.1"/>
    <property type="molecule type" value="Genomic_DNA"/>
</dbReference>
<proteinExistence type="predicted"/>
<dbReference type="SUPFAM" id="SSF51261">
    <property type="entry name" value="Duplicated hybrid motif"/>
    <property type="match status" value="1"/>
</dbReference>
<organism evidence="2 3">
    <name type="scientific">Pontibacter saemangeumensis</name>
    <dbReference type="NCBI Taxonomy" id="1084525"/>
    <lineage>
        <taxon>Bacteria</taxon>
        <taxon>Pseudomonadati</taxon>
        <taxon>Bacteroidota</taxon>
        <taxon>Cytophagia</taxon>
        <taxon>Cytophagales</taxon>
        <taxon>Hymenobacteraceae</taxon>
        <taxon>Pontibacter</taxon>
    </lineage>
</organism>
<gene>
    <name evidence="2" type="ORF">GCM10023188_06960</name>
</gene>
<dbReference type="Proteomes" id="UP001500552">
    <property type="component" value="Unassembled WGS sequence"/>
</dbReference>
<evidence type="ECO:0000313" key="3">
    <source>
        <dbReference type="Proteomes" id="UP001500552"/>
    </source>
</evidence>
<dbReference type="InterPro" id="IPR016047">
    <property type="entry name" value="M23ase_b-sheet_dom"/>
</dbReference>
<dbReference type="InterPro" id="IPR011055">
    <property type="entry name" value="Dup_hybrid_motif"/>
</dbReference>
<comment type="caution">
    <text evidence="2">The sequence shown here is derived from an EMBL/GenBank/DDBJ whole genome shotgun (WGS) entry which is preliminary data.</text>
</comment>
<dbReference type="PANTHER" id="PTHR21666:SF285">
    <property type="entry name" value="M23 FAMILY METALLOPEPTIDASE"/>
    <property type="match status" value="1"/>
</dbReference>
<protein>
    <recommendedName>
        <fullName evidence="1">M23ase beta-sheet core domain-containing protein</fullName>
    </recommendedName>
</protein>
<dbReference type="InterPro" id="IPR050570">
    <property type="entry name" value="Cell_wall_metabolism_enzyme"/>
</dbReference>
<evidence type="ECO:0000313" key="2">
    <source>
        <dbReference type="EMBL" id="GAA4425727.1"/>
    </source>
</evidence>
<name>A0ABP8LBC3_9BACT</name>
<feature type="domain" description="M23ase beta-sheet core" evidence="1">
    <location>
        <begin position="32"/>
        <end position="88"/>
    </location>
</feature>
<feature type="domain" description="M23ase beta-sheet core" evidence="1">
    <location>
        <begin position="119"/>
        <end position="148"/>
    </location>
</feature>
<evidence type="ECO:0000259" key="1">
    <source>
        <dbReference type="Pfam" id="PF01551"/>
    </source>
</evidence>